<evidence type="ECO:0000313" key="1">
    <source>
        <dbReference type="EMBL" id="MBA0781906.1"/>
    </source>
</evidence>
<comment type="caution">
    <text evidence="1">The sequence shown here is derived from an EMBL/GenBank/DDBJ whole genome shotgun (WGS) entry which is preliminary data.</text>
</comment>
<sequence length="20" mass="2390">MSPFVISKYYRVPFLANDEI</sequence>
<reference evidence="1 2" key="1">
    <citation type="journal article" date="2019" name="Genome Biol. Evol.">
        <title>Insights into the evolution of the New World diploid cottons (Gossypium, subgenus Houzingenia) based on genome sequencing.</title>
        <authorList>
            <person name="Grover C.E."/>
            <person name="Arick M.A. 2nd"/>
            <person name="Thrash A."/>
            <person name="Conover J.L."/>
            <person name="Sanders W.S."/>
            <person name="Peterson D.G."/>
            <person name="Frelichowski J.E."/>
            <person name="Scheffler J.A."/>
            <person name="Scheffler B.E."/>
            <person name="Wendel J.F."/>
        </authorList>
    </citation>
    <scope>NUCLEOTIDE SEQUENCE [LARGE SCALE GENOMIC DNA]</scope>
    <source>
        <strain evidence="1">8</strain>
        <tissue evidence="1">Leaf</tissue>
    </source>
</reference>
<evidence type="ECO:0000313" key="2">
    <source>
        <dbReference type="Proteomes" id="UP000593568"/>
    </source>
</evidence>
<dbReference type="AlphaFoldDB" id="A0A7J9F9D6"/>
<gene>
    <name evidence="1" type="ORF">Gotri_002787</name>
</gene>
<dbReference type="Proteomes" id="UP000593568">
    <property type="component" value="Unassembled WGS sequence"/>
</dbReference>
<name>A0A7J9F9D6_9ROSI</name>
<proteinExistence type="predicted"/>
<organism evidence="1 2">
    <name type="scientific">Gossypium trilobum</name>
    <dbReference type="NCBI Taxonomy" id="34281"/>
    <lineage>
        <taxon>Eukaryota</taxon>
        <taxon>Viridiplantae</taxon>
        <taxon>Streptophyta</taxon>
        <taxon>Embryophyta</taxon>
        <taxon>Tracheophyta</taxon>
        <taxon>Spermatophyta</taxon>
        <taxon>Magnoliopsida</taxon>
        <taxon>eudicotyledons</taxon>
        <taxon>Gunneridae</taxon>
        <taxon>Pentapetalae</taxon>
        <taxon>rosids</taxon>
        <taxon>malvids</taxon>
        <taxon>Malvales</taxon>
        <taxon>Malvaceae</taxon>
        <taxon>Malvoideae</taxon>
        <taxon>Gossypium</taxon>
    </lineage>
</organism>
<protein>
    <submittedName>
        <fullName evidence="1">Uncharacterized protein</fullName>
    </submittedName>
</protein>
<accession>A0A7J9F9D6</accession>
<dbReference type="EMBL" id="JABEZW010000012">
    <property type="protein sequence ID" value="MBA0781906.1"/>
    <property type="molecule type" value="Genomic_DNA"/>
</dbReference>
<keyword evidence="2" id="KW-1185">Reference proteome</keyword>